<evidence type="ECO:0000313" key="2">
    <source>
        <dbReference type="Proteomes" id="UP000283387"/>
    </source>
</evidence>
<gene>
    <name evidence="1" type="ORF">BC643_4375</name>
</gene>
<name>A0A419VV81_9BACT</name>
<dbReference type="Gene3D" id="2.40.420.20">
    <property type="match status" value="1"/>
</dbReference>
<evidence type="ECO:0000313" key="1">
    <source>
        <dbReference type="EMBL" id="RKD86059.1"/>
    </source>
</evidence>
<dbReference type="Gene3D" id="2.40.50.100">
    <property type="match status" value="1"/>
</dbReference>
<keyword evidence="2" id="KW-1185">Reference proteome</keyword>
<dbReference type="GO" id="GO:0015562">
    <property type="term" value="F:efflux transmembrane transporter activity"/>
    <property type="evidence" value="ECO:0007669"/>
    <property type="project" value="TreeGrafter"/>
</dbReference>
<dbReference type="AlphaFoldDB" id="A0A419VV81"/>
<dbReference type="GO" id="GO:1990281">
    <property type="term" value="C:efflux pump complex"/>
    <property type="evidence" value="ECO:0007669"/>
    <property type="project" value="TreeGrafter"/>
</dbReference>
<dbReference type="OrthoDB" id="1114717at2"/>
<reference evidence="1 2" key="1">
    <citation type="submission" date="2018-09" db="EMBL/GenBank/DDBJ databases">
        <title>Genomic Encyclopedia of Archaeal and Bacterial Type Strains, Phase II (KMG-II): from individual species to whole genera.</title>
        <authorList>
            <person name="Goeker M."/>
        </authorList>
    </citation>
    <scope>NUCLEOTIDE SEQUENCE [LARGE SCALE GENOMIC DNA]</scope>
    <source>
        <strain evidence="1 2">DSM 27148</strain>
    </source>
</reference>
<protein>
    <submittedName>
        <fullName evidence="1">RND family efflux transporter MFP subunit</fullName>
    </submittedName>
</protein>
<sequence>MSWRKTTFIIAALVILLGGAAALSWVFIHMKPEPPRRPGDGLKRYVKAEAVFYKPIVSPLKREGRVTASHDVLLVAEAAGKIEPGEVPLKKGTSFRKGQLLASIYKDEAELALKARKSSFLNSLSNILPDLKVDYPEEFQSYYDYFSTVDLNKPLPRLPEPRTEKFKVFLASRSILSEYFGLLQDEKNLQRRSLVAPFDGTFSSVNFEAGAYVNAGSQIARMIGTDVLEVEVPVENHNSKWIEIGDQVQVLSKISIDTLVGTVVRKAAFVDASTQARSIFVRVKEFRKDDLLAGEYKVVVFPGQKIHGAMEIPRSAVFNSNVVFTVVNGELKKAEINVMKVNETNLIFNGLPEGTMVVTEPLINVKENLPVEILAGANSQTAGKSE</sequence>
<accession>A0A419VV81</accession>
<dbReference type="Proteomes" id="UP000283387">
    <property type="component" value="Unassembled WGS sequence"/>
</dbReference>
<dbReference type="EMBL" id="RAPN01000005">
    <property type="protein sequence ID" value="RKD86059.1"/>
    <property type="molecule type" value="Genomic_DNA"/>
</dbReference>
<organism evidence="1 2">
    <name type="scientific">Mangrovibacterium diazotrophicum</name>
    <dbReference type="NCBI Taxonomy" id="1261403"/>
    <lineage>
        <taxon>Bacteria</taxon>
        <taxon>Pseudomonadati</taxon>
        <taxon>Bacteroidota</taxon>
        <taxon>Bacteroidia</taxon>
        <taxon>Marinilabiliales</taxon>
        <taxon>Prolixibacteraceae</taxon>
        <taxon>Mangrovibacterium</taxon>
    </lineage>
</organism>
<dbReference type="RefSeq" id="WP_120275381.1">
    <property type="nucleotide sequence ID" value="NZ_RAPN01000005.1"/>
</dbReference>
<comment type="caution">
    <text evidence="1">The sequence shown here is derived from an EMBL/GenBank/DDBJ whole genome shotgun (WGS) entry which is preliminary data.</text>
</comment>
<dbReference type="PANTHER" id="PTHR30469">
    <property type="entry name" value="MULTIDRUG RESISTANCE PROTEIN MDTA"/>
    <property type="match status" value="1"/>
</dbReference>
<dbReference type="SUPFAM" id="SSF111369">
    <property type="entry name" value="HlyD-like secretion proteins"/>
    <property type="match status" value="1"/>
</dbReference>
<proteinExistence type="predicted"/>